<dbReference type="Proteomes" id="UP001139103">
    <property type="component" value="Unassembled WGS sequence"/>
</dbReference>
<evidence type="ECO:0000256" key="4">
    <source>
        <dbReference type="ARBA" id="ARBA00022723"/>
    </source>
</evidence>
<dbReference type="SFLD" id="SFLDS00029">
    <property type="entry name" value="Radical_SAM"/>
    <property type="match status" value="1"/>
</dbReference>
<dbReference type="GO" id="GO:0046872">
    <property type="term" value="F:metal ion binding"/>
    <property type="evidence" value="ECO:0007669"/>
    <property type="project" value="UniProtKB-KW"/>
</dbReference>
<evidence type="ECO:0000313" key="14">
    <source>
        <dbReference type="EMBL" id="MCC9628382.1"/>
    </source>
</evidence>
<evidence type="ECO:0000256" key="8">
    <source>
        <dbReference type="ARBA" id="ARBA00023134"/>
    </source>
</evidence>
<dbReference type="NCBIfam" id="NF001199">
    <property type="entry name" value="PRK00164.2-1"/>
    <property type="match status" value="1"/>
</dbReference>
<dbReference type="InterPro" id="IPR058240">
    <property type="entry name" value="rSAM_sf"/>
</dbReference>
<dbReference type="GO" id="GO:0006777">
    <property type="term" value="P:Mo-molybdopterin cofactor biosynthetic process"/>
    <property type="evidence" value="ECO:0007669"/>
    <property type="project" value="UniProtKB-UniRule"/>
</dbReference>
<evidence type="ECO:0000256" key="7">
    <source>
        <dbReference type="ARBA" id="ARBA00023014"/>
    </source>
</evidence>
<keyword evidence="3 12" id="KW-0949">S-adenosyl-L-methionine</keyword>
<reference evidence="14" key="1">
    <citation type="submission" date="2021-11" db="EMBL/GenBank/DDBJ databases">
        <title>Genome sequence.</title>
        <authorList>
            <person name="Sun Q."/>
        </authorList>
    </citation>
    <scope>NUCLEOTIDE SEQUENCE</scope>
    <source>
        <strain evidence="14">JC732</strain>
    </source>
</reference>
<evidence type="ECO:0000256" key="3">
    <source>
        <dbReference type="ARBA" id="ARBA00022691"/>
    </source>
</evidence>
<comment type="catalytic activity">
    <reaction evidence="11 12">
        <text>GTP + AH2 + S-adenosyl-L-methionine = (8S)-3',8-cyclo-7,8-dihydroguanosine 5'-triphosphate + 5'-deoxyadenosine + L-methionine + A + H(+)</text>
        <dbReference type="Rhea" id="RHEA:49576"/>
        <dbReference type="ChEBI" id="CHEBI:13193"/>
        <dbReference type="ChEBI" id="CHEBI:15378"/>
        <dbReference type="ChEBI" id="CHEBI:17319"/>
        <dbReference type="ChEBI" id="CHEBI:17499"/>
        <dbReference type="ChEBI" id="CHEBI:37565"/>
        <dbReference type="ChEBI" id="CHEBI:57844"/>
        <dbReference type="ChEBI" id="CHEBI:59789"/>
        <dbReference type="ChEBI" id="CHEBI:131766"/>
        <dbReference type="EC" id="4.1.99.22"/>
    </reaction>
</comment>
<organism evidence="14 15">
    <name type="scientific">Blastopirellula sediminis</name>
    <dbReference type="NCBI Taxonomy" id="2894196"/>
    <lineage>
        <taxon>Bacteria</taxon>
        <taxon>Pseudomonadati</taxon>
        <taxon>Planctomycetota</taxon>
        <taxon>Planctomycetia</taxon>
        <taxon>Pirellulales</taxon>
        <taxon>Pirellulaceae</taxon>
        <taxon>Blastopirellula</taxon>
    </lineage>
</organism>
<proteinExistence type="inferred from homology"/>
<comment type="pathway">
    <text evidence="12">Cofactor biosynthesis; molybdopterin biosynthesis.</text>
</comment>
<keyword evidence="5 12" id="KW-0547">Nucleotide-binding</keyword>
<feature type="binding site" evidence="12">
    <location>
        <position position="277"/>
    </location>
    <ligand>
        <name>[4Fe-4S] cluster</name>
        <dbReference type="ChEBI" id="CHEBI:49883"/>
        <label>2</label>
        <note>4Fe-4S-substrate</note>
    </ligand>
</feature>
<evidence type="ECO:0000256" key="5">
    <source>
        <dbReference type="ARBA" id="ARBA00022741"/>
    </source>
</evidence>
<dbReference type="SFLD" id="SFLDG01386">
    <property type="entry name" value="main_SPASM_domain-containing"/>
    <property type="match status" value="1"/>
</dbReference>
<evidence type="ECO:0000313" key="15">
    <source>
        <dbReference type="Proteomes" id="UP001139103"/>
    </source>
</evidence>
<comment type="similarity">
    <text evidence="12">Belongs to the radical SAM superfamily. MoaA family.</text>
</comment>
<gene>
    <name evidence="12 14" type="primary">moaA</name>
    <name evidence="14" type="ORF">LOC68_08245</name>
</gene>
<dbReference type="InterPro" id="IPR050105">
    <property type="entry name" value="MoCo_biosynth_MoaA/MoaC"/>
</dbReference>
<comment type="caution">
    <text evidence="14">The sequence shown here is derived from an EMBL/GenBank/DDBJ whole genome shotgun (WGS) entry which is preliminary data.</text>
</comment>
<feature type="binding site" evidence="12">
    <location>
        <position position="124"/>
    </location>
    <ligand>
        <name>S-adenosyl-L-methionine</name>
        <dbReference type="ChEBI" id="CHEBI:59789"/>
    </ligand>
</feature>
<dbReference type="EC" id="4.1.99.22" evidence="1 12"/>
<keyword evidence="15" id="KW-1185">Reference proteome</keyword>
<dbReference type="InterPro" id="IPR010505">
    <property type="entry name" value="MoaA_twitch"/>
</dbReference>
<protein>
    <recommendedName>
        <fullName evidence="1 12">GTP 3',8-cyclase</fullName>
        <ecNumber evidence="1 12">4.1.99.22</ecNumber>
    </recommendedName>
    <alternativeName>
        <fullName evidence="12">Molybdenum cofactor biosynthesis protein A</fullName>
    </alternativeName>
</protein>
<evidence type="ECO:0000256" key="12">
    <source>
        <dbReference type="HAMAP-Rule" id="MF_01225"/>
    </source>
</evidence>
<keyword evidence="8 12" id="KW-0342">GTP-binding</keyword>
<dbReference type="SFLD" id="SFLDG01067">
    <property type="entry name" value="SPASM/twitch_domain_containing"/>
    <property type="match status" value="1"/>
</dbReference>
<dbReference type="HAMAP" id="MF_01225_B">
    <property type="entry name" value="MoaA_B"/>
    <property type="match status" value="1"/>
</dbReference>
<dbReference type="InterPro" id="IPR013785">
    <property type="entry name" value="Aldolase_TIM"/>
</dbReference>
<name>A0A9X1ML92_9BACT</name>
<evidence type="ECO:0000256" key="6">
    <source>
        <dbReference type="ARBA" id="ARBA00023004"/>
    </source>
</evidence>
<dbReference type="PANTHER" id="PTHR22960:SF0">
    <property type="entry name" value="MOLYBDENUM COFACTOR BIOSYNTHESIS PROTEIN 1"/>
    <property type="match status" value="1"/>
</dbReference>
<keyword evidence="10 12" id="KW-0456">Lyase</keyword>
<evidence type="ECO:0000256" key="10">
    <source>
        <dbReference type="ARBA" id="ARBA00023239"/>
    </source>
</evidence>
<dbReference type="InterPro" id="IPR000385">
    <property type="entry name" value="MoaA_NifB_PqqE_Fe-S-bd_CS"/>
</dbReference>
<dbReference type="GO" id="GO:0061799">
    <property type="term" value="F:cyclic pyranopterin monophosphate synthase activity"/>
    <property type="evidence" value="ECO:0007669"/>
    <property type="project" value="TreeGrafter"/>
</dbReference>
<dbReference type="InterPro" id="IPR007197">
    <property type="entry name" value="rSAM"/>
</dbReference>
<dbReference type="CDD" id="cd01335">
    <property type="entry name" value="Radical_SAM"/>
    <property type="match status" value="1"/>
</dbReference>
<dbReference type="PROSITE" id="PS01305">
    <property type="entry name" value="MOAA_NIFB_PQQE"/>
    <property type="match status" value="1"/>
</dbReference>
<feature type="binding site" evidence="12">
    <location>
        <position position="100"/>
    </location>
    <ligand>
        <name>GTP</name>
        <dbReference type="ChEBI" id="CHEBI:37565"/>
    </ligand>
</feature>
<dbReference type="GO" id="GO:0051539">
    <property type="term" value="F:4 iron, 4 sulfur cluster binding"/>
    <property type="evidence" value="ECO:0007669"/>
    <property type="project" value="UniProtKB-UniRule"/>
</dbReference>
<keyword evidence="6 12" id="KW-0408">Iron</keyword>
<accession>A0A9X1ML92</accession>
<comment type="caution">
    <text evidence="12">Lacks conserved residue(s) required for the propagation of feature annotation.</text>
</comment>
<feature type="binding site" evidence="12">
    <location>
        <position position="32"/>
    </location>
    <ligand>
        <name>S-adenosyl-L-methionine</name>
        <dbReference type="ChEBI" id="CHEBI:59789"/>
    </ligand>
</feature>
<feature type="binding site" evidence="12">
    <location>
        <position position="19"/>
    </location>
    <ligand>
        <name>GTP</name>
        <dbReference type="ChEBI" id="CHEBI:37565"/>
    </ligand>
</feature>
<dbReference type="EMBL" id="JAJKFT010000004">
    <property type="protein sequence ID" value="MCC9628382.1"/>
    <property type="molecule type" value="Genomic_DNA"/>
</dbReference>
<dbReference type="SMART" id="SM00729">
    <property type="entry name" value="Elp3"/>
    <property type="match status" value="1"/>
</dbReference>
<dbReference type="GO" id="GO:1904047">
    <property type="term" value="F:S-adenosyl-L-methionine binding"/>
    <property type="evidence" value="ECO:0007669"/>
    <property type="project" value="UniProtKB-UniRule"/>
</dbReference>
<dbReference type="InterPro" id="IPR040064">
    <property type="entry name" value="MoaA-like"/>
</dbReference>
<feature type="binding site" evidence="12">
    <location>
        <position position="263"/>
    </location>
    <ligand>
        <name>[4Fe-4S] cluster</name>
        <dbReference type="ChEBI" id="CHEBI:49883"/>
        <label>2</label>
        <note>4Fe-4S-substrate</note>
    </ligand>
</feature>
<dbReference type="AlphaFoldDB" id="A0A9X1ML92"/>
<feature type="binding site" evidence="12">
    <location>
        <begin position="265"/>
        <end position="267"/>
    </location>
    <ligand>
        <name>GTP</name>
        <dbReference type="ChEBI" id="CHEBI:37565"/>
    </ligand>
</feature>
<comment type="subunit">
    <text evidence="12">Monomer and homodimer.</text>
</comment>
<dbReference type="InterPro" id="IPR006638">
    <property type="entry name" value="Elp3/MiaA/NifB-like_rSAM"/>
</dbReference>
<dbReference type="SUPFAM" id="SSF102114">
    <property type="entry name" value="Radical SAM enzymes"/>
    <property type="match status" value="1"/>
</dbReference>
<dbReference type="Pfam" id="PF04055">
    <property type="entry name" value="Radical_SAM"/>
    <property type="match status" value="1"/>
</dbReference>
<evidence type="ECO:0000259" key="13">
    <source>
        <dbReference type="PROSITE" id="PS51918"/>
    </source>
</evidence>
<keyword evidence="2 12" id="KW-0004">4Fe-4S</keyword>
<keyword evidence="9 12" id="KW-0501">Molybdenum cofactor biosynthesis</keyword>
<feature type="domain" description="Radical SAM core" evidence="13">
    <location>
        <begin position="10"/>
        <end position="236"/>
    </location>
</feature>
<feature type="binding site" evidence="12">
    <location>
        <position position="33"/>
    </location>
    <ligand>
        <name>[4Fe-4S] cluster</name>
        <dbReference type="ChEBI" id="CHEBI:49883"/>
        <label>1</label>
        <note>4Fe-4S-S-AdoMet</note>
    </ligand>
</feature>
<evidence type="ECO:0000256" key="9">
    <source>
        <dbReference type="ARBA" id="ARBA00023150"/>
    </source>
</evidence>
<dbReference type="SFLD" id="SFLDG01383">
    <property type="entry name" value="cyclic_pyranopterin_phosphate"/>
    <property type="match status" value="1"/>
</dbReference>
<dbReference type="InterPro" id="IPR013483">
    <property type="entry name" value="MoaA"/>
</dbReference>
<comment type="function">
    <text evidence="12">Catalyzes the cyclization of GTP to (8S)-3',8-cyclo-7,8-dihydroguanosine 5'-triphosphate.</text>
</comment>
<dbReference type="CDD" id="cd21117">
    <property type="entry name" value="Twitch_MoaA"/>
    <property type="match status" value="1"/>
</dbReference>
<dbReference type="PANTHER" id="PTHR22960">
    <property type="entry name" value="MOLYBDOPTERIN COFACTOR SYNTHESIS PROTEIN A"/>
    <property type="match status" value="1"/>
</dbReference>
<evidence type="ECO:0000256" key="11">
    <source>
        <dbReference type="ARBA" id="ARBA00048697"/>
    </source>
</evidence>
<feature type="binding site" evidence="12">
    <location>
        <position position="195"/>
    </location>
    <ligand>
        <name>S-adenosyl-L-methionine</name>
        <dbReference type="ChEBI" id="CHEBI:59789"/>
    </ligand>
</feature>
<comment type="cofactor">
    <cofactor evidence="12">
        <name>[4Fe-4S] cluster</name>
        <dbReference type="ChEBI" id="CHEBI:49883"/>
    </cofactor>
    <text evidence="12">Binds 2 [4Fe-4S] clusters. Binds 1 [4Fe-4S] cluster coordinated with 3 cysteines and an exchangeable S-adenosyl-L-methionine and 1 [4Fe-4S] cluster coordinated with 3 cysteines and the GTP-derived substrate.</text>
</comment>
<evidence type="ECO:0000256" key="2">
    <source>
        <dbReference type="ARBA" id="ARBA00022485"/>
    </source>
</evidence>
<evidence type="ECO:0000256" key="1">
    <source>
        <dbReference type="ARBA" id="ARBA00012167"/>
    </source>
</evidence>
<feature type="binding site" evidence="12">
    <location>
        <position position="69"/>
    </location>
    <ligand>
        <name>GTP</name>
        <dbReference type="ChEBI" id="CHEBI:37565"/>
    </ligand>
</feature>
<dbReference type="GO" id="GO:0061798">
    <property type="term" value="F:GTP 3',8'-cyclase activity"/>
    <property type="evidence" value="ECO:0007669"/>
    <property type="project" value="UniProtKB-UniRule"/>
</dbReference>
<dbReference type="Gene3D" id="3.20.20.70">
    <property type="entry name" value="Aldolase class I"/>
    <property type="match status" value="1"/>
</dbReference>
<sequence>MTKPAPLVDRFGRVHTSLRVSVTDRCNIRCFYCMPLENVQFKPREELLTFEEIERVAKIAVSLGVRKFRLTGGEPLVRHQLHELIRRLAAIPGVEDLALTTNGLLLADQAAALHAAGLRRLNVSLDSLSEEVFQRITRRQGVERVLQGIAAAQEVGFRGIRLNAVSIRGLTESEIVPLARFSREQDLELRFIEFMPLDADRNWGETQVLSGAEVREIVSRDVATLSPAPRDDLSQPAVDFVYSDSPARVGFINSVTAPFCGACNRLRITAEGQLRNCLFSTEEWDVRSPLRQGATDMAIAEVFRDCTSAKKLGHGSDDQQFAPTERAMYQIGG</sequence>
<dbReference type="PROSITE" id="PS51918">
    <property type="entry name" value="RADICAL_SAM"/>
    <property type="match status" value="1"/>
</dbReference>
<feature type="binding site" evidence="12">
    <location>
        <position position="26"/>
    </location>
    <ligand>
        <name>[4Fe-4S] cluster</name>
        <dbReference type="ChEBI" id="CHEBI:49883"/>
        <label>1</label>
        <note>4Fe-4S-S-AdoMet</note>
    </ligand>
</feature>
<dbReference type="GO" id="GO:0005525">
    <property type="term" value="F:GTP binding"/>
    <property type="evidence" value="ECO:0007669"/>
    <property type="project" value="UniProtKB-UniRule"/>
</dbReference>
<keyword evidence="4 12" id="KW-0479">Metal-binding</keyword>
<feature type="binding site" evidence="12">
    <location>
        <position position="73"/>
    </location>
    <ligand>
        <name>S-adenosyl-L-methionine</name>
        <dbReference type="ChEBI" id="CHEBI:59789"/>
    </ligand>
</feature>
<feature type="binding site" evidence="12">
    <location>
        <position position="30"/>
    </location>
    <ligand>
        <name>[4Fe-4S] cluster</name>
        <dbReference type="ChEBI" id="CHEBI:49883"/>
        <label>1</label>
        <note>4Fe-4S-S-AdoMet</note>
    </ligand>
</feature>
<dbReference type="RefSeq" id="WP_230217600.1">
    <property type="nucleotide sequence ID" value="NZ_JAJKFT010000004.1"/>
</dbReference>
<dbReference type="Pfam" id="PF06463">
    <property type="entry name" value="Mob_synth_C"/>
    <property type="match status" value="1"/>
</dbReference>
<feature type="binding site" evidence="12">
    <location>
        <position position="260"/>
    </location>
    <ligand>
        <name>[4Fe-4S] cluster</name>
        <dbReference type="ChEBI" id="CHEBI:49883"/>
        <label>2</label>
        <note>4Fe-4S-substrate</note>
    </ligand>
</feature>
<dbReference type="NCBIfam" id="TIGR02666">
    <property type="entry name" value="moaA"/>
    <property type="match status" value="1"/>
</dbReference>
<keyword evidence="7 12" id="KW-0411">Iron-sulfur</keyword>